<dbReference type="Pfam" id="PF00528">
    <property type="entry name" value="BPD_transp_1"/>
    <property type="match status" value="1"/>
</dbReference>
<evidence type="ECO:0000256" key="2">
    <source>
        <dbReference type="ARBA" id="ARBA00022448"/>
    </source>
</evidence>
<evidence type="ECO:0000313" key="10">
    <source>
        <dbReference type="Proteomes" id="UP000830167"/>
    </source>
</evidence>
<evidence type="ECO:0000256" key="3">
    <source>
        <dbReference type="ARBA" id="ARBA00022475"/>
    </source>
</evidence>
<feature type="transmembrane region" description="Helical" evidence="7">
    <location>
        <begin position="69"/>
        <end position="93"/>
    </location>
</feature>
<evidence type="ECO:0000259" key="8">
    <source>
        <dbReference type="PROSITE" id="PS50928"/>
    </source>
</evidence>
<dbReference type="PANTHER" id="PTHR43744:SF8">
    <property type="entry name" value="SN-GLYCEROL-3-PHOSPHATE TRANSPORT SYSTEM PERMEASE PROTEIN UGPE"/>
    <property type="match status" value="1"/>
</dbReference>
<dbReference type="SUPFAM" id="SSF161098">
    <property type="entry name" value="MetI-like"/>
    <property type="match status" value="1"/>
</dbReference>
<dbReference type="EMBL" id="CP089291">
    <property type="protein sequence ID" value="UOF88742.1"/>
    <property type="molecule type" value="Genomic_DNA"/>
</dbReference>
<dbReference type="PROSITE" id="PS50928">
    <property type="entry name" value="ABC_TM1"/>
    <property type="match status" value="1"/>
</dbReference>
<keyword evidence="10" id="KW-1185">Reference proteome</keyword>
<keyword evidence="3" id="KW-1003">Cell membrane</keyword>
<feature type="transmembrane region" description="Helical" evidence="7">
    <location>
        <begin position="7"/>
        <end position="28"/>
    </location>
</feature>
<gene>
    <name evidence="9" type="ORF">LSG31_12370</name>
</gene>
<feature type="transmembrane region" description="Helical" evidence="7">
    <location>
        <begin position="141"/>
        <end position="160"/>
    </location>
</feature>
<feature type="transmembrane region" description="Helical" evidence="7">
    <location>
        <begin position="105"/>
        <end position="129"/>
    </location>
</feature>
<evidence type="ECO:0000313" key="9">
    <source>
        <dbReference type="EMBL" id="UOF88742.1"/>
    </source>
</evidence>
<keyword evidence="4 7" id="KW-0812">Transmembrane</keyword>
<comment type="similarity">
    <text evidence="7">Belongs to the binding-protein-dependent transport system permease family.</text>
</comment>
<dbReference type="PANTHER" id="PTHR43744">
    <property type="entry name" value="ABC TRANSPORTER PERMEASE PROTEIN MG189-RELATED-RELATED"/>
    <property type="match status" value="1"/>
</dbReference>
<accession>A0ABY4CDZ2</accession>
<dbReference type="InterPro" id="IPR035906">
    <property type="entry name" value="MetI-like_sf"/>
</dbReference>
<proteinExistence type="inferred from homology"/>
<feature type="transmembrane region" description="Helical" evidence="7">
    <location>
        <begin position="240"/>
        <end position="259"/>
    </location>
</feature>
<reference evidence="9" key="1">
    <citation type="submission" date="2021-12" db="EMBL/GenBank/DDBJ databases">
        <title>Alicyclobacillaceae gen. nov., sp. nov., isolated from chalcocite enrichment system.</title>
        <authorList>
            <person name="Jiang Z."/>
        </authorList>
    </citation>
    <scope>NUCLEOTIDE SEQUENCE</scope>
    <source>
        <strain evidence="9">MYW30-H2</strain>
    </source>
</reference>
<dbReference type="Gene3D" id="1.10.3720.10">
    <property type="entry name" value="MetI-like"/>
    <property type="match status" value="1"/>
</dbReference>
<dbReference type="CDD" id="cd06261">
    <property type="entry name" value="TM_PBP2"/>
    <property type="match status" value="1"/>
</dbReference>
<name>A0ABY4CDZ2_9BACL</name>
<feature type="transmembrane region" description="Helical" evidence="7">
    <location>
        <begin position="181"/>
        <end position="205"/>
    </location>
</feature>
<feature type="domain" description="ABC transmembrane type-1" evidence="8">
    <location>
        <begin position="70"/>
        <end position="259"/>
    </location>
</feature>
<keyword evidence="5 7" id="KW-1133">Transmembrane helix</keyword>
<dbReference type="InterPro" id="IPR000515">
    <property type="entry name" value="MetI-like"/>
</dbReference>
<evidence type="ECO:0000256" key="6">
    <source>
        <dbReference type="ARBA" id="ARBA00023136"/>
    </source>
</evidence>
<evidence type="ECO:0000256" key="7">
    <source>
        <dbReference type="RuleBase" id="RU363032"/>
    </source>
</evidence>
<sequence>MRRKKAASLVMMILAIAGGILTLFPYLWMLATSLKSQTEVYSSGLSLIPHHIDWGGFKEALQNAPIGRYMFNSILVSVISTAGVTVTSLLAGYALSRMRFPGRNFIFLIILGTMMIPHQATMIPNYILLNWFGWINSYQGLIVPFLVYPFGIFIIRNFMLSIPRELEEAAMLDGCGRLMTLLKVILPISKPAIATVVIFTFTFMWNDFFWPLVMTNTTEMRTMQVGLATLKSQFPMDWPMLMSATVLSSIPVFLIYFCFQKFFVKGIASSGVKG</sequence>
<organism evidence="9 10">
    <name type="scientific">Fodinisporobacter ferrooxydans</name>
    <dbReference type="NCBI Taxonomy" id="2901836"/>
    <lineage>
        <taxon>Bacteria</taxon>
        <taxon>Bacillati</taxon>
        <taxon>Bacillota</taxon>
        <taxon>Bacilli</taxon>
        <taxon>Bacillales</taxon>
        <taxon>Alicyclobacillaceae</taxon>
        <taxon>Fodinisporobacter</taxon>
    </lineage>
</organism>
<protein>
    <submittedName>
        <fullName evidence="9">Carbohydrate ABC transporter permease</fullName>
    </submittedName>
</protein>
<dbReference type="RefSeq" id="WP_347435421.1">
    <property type="nucleotide sequence ID" value="NZ_CP089291.1"/>
</dbReference>
<keyword evidence="6 7" id="KW-0472">Membrane</keyword>
<evidence type="ECO:0000256" key="5">
    <source>
        <dbReference type="ARBA" id="ARBA00022989"/>
    </source>
</evidence>
<evidence type="ECO:0000256" key="4">
    <source>
        <dbReference type="ARBA" id="ARBA00022692"/>
    </source>
</evidence>
<comment type="subcellular location">
    <subcellularLocation>
        <location evidence="1 7">Cell membrane</location>
        <topology evidence="1 7">Multi-pass membrane protein</topology>
    </subcellularLocation>
</comment>
<evidence type="ECO:0000256" key="1">
    <source>
        <dbReference type="ARBA" id="ARBA00004651"/>
    </source>
</evidence>
<keyword evidence="2 7" id="KW-0813">Transport</keyword>
<dbReference type="Proteomes" id="UP000830167">
    <property type="component" value="Chromosome"/>
</dbReference>